<feature type="domain" description="Helicase C-terminal" evidence="7">
    <location>
        <begin position="468"/>
        <end position="644"/>
    </location>
</feature>
<evidence type="ECO:0000256" key="2">
    <source>
        <dbReference type="ARBA" id="ARBA00022801"/>
    </source>
</evidence>
<dbReference type="InterPro" id="IPR027417">
    <property type="entry name" value="P-loop_NTPase"/>
</dbReference>
<dbReference type="InterPro" id="IPR000330">
    <property type="entry name" value="SNF2_N"/>
</dbReference>
<dbReference type="Gene3D" id="3.40.50.10810">
    <property type="entry name" value="Tandem AAA-ATPase domain"/>
    <property type="match status" value="1"/>
</dbReference>
<accession>A0ABW8CMR3</accession>
<dbReference type="InterPro" id="IPR049730">
    <property type="entry name" value="SNF2/RAD54-like_C"/>
</dbReference>
<name>A0ABW8CMR3_9ACTN</name>
<dbReference type="SMART" id="SM00490">
    <property type="entry name" value="HELICc"/>
    <property type="match status" value="1"/>
</dbReference>
<gene>
    <name evidence="8" type="ORF">ACIGXA_39735</name>
</gene>
<dbReference type="CDD" id="cd18011">
    <property type="entry name" value="DEXDc_RapA"/>
    <property type="match status" value="1"/>
</dbReference>
<organism evidence="8 9">
    <name type="scientific">Streptomyces fildesensis</name>
    <dbReference type="NCBI Taxonomy" id="375757"/>
    <lineage>
        <taxon>Bacteria</taxon>
        <taxon>Bacillati</taxon>
        <taxon>Actinomycetota</taxon>
        <taxon>Actinomycetes</taxon>
        <taxon>Kitasatosporales</taxon>
        <taxon>Streptomycetaceae</taxon>
        <taxon>Streptomyces</taxon>
    </lineage>
</organism>
<dbReference type="EMBL" id="JBITYG010000021">
    <property type="protein sequence ID" value="MFI9106646.1"/>
    <property type="molecule type" value="Genomic_DNA"/>
</dbReference>
<dbReference type="Pfam" id="PF00176">
    <property type="entry name" value="SNF2-rel_dom"/>
    <property type="match status" value="1"/>
</dbReference>
<evidence type="ECO:0000256" key="4">
    <source>
        <dbReference type="ARBA" id="ARBA00022840"/>
    </source>
</evidence>
<evidence type="ECO:0000256" key="1">
    <source>
        <dbReference type="ARBA" id="ARBA00022741"/>
    </source>
</evidence>
<evidence type="ECO:0000256" key="5">
    <source>
        <dbReference type="SAM" id="MobiDB-lite"/>
    </source>
</evidence>
<reference evidence="8 9" key="1">
    <citation type="submission" date="2024-10" db="EMBL/GenBank/DDBJ databases">
        <title>The Natural Products Discovery Center: Release of the First 8490 Sequenced Strains for Exploring Actinobacteria Biosynthetic Diversity.</title>
        <authorList>
            <person name="Kalkreuter E."/>
            <person name="Kautsar S.A."/>
            <person name="Yang D."/>
            <person name="Bader C.D."/>
            <person name="Teijaro C.N."/>
            <person name="Fluegel L."/>
            <person name="Davis C.M."/>
            <person name="Simpson J.R."/>
            <person name="Lauterbach L."/>
            <person name="Steele A.D."/>
            <person name="Gui C."/>
            <person name="Meng S."/>
            <person name="Li G."/>
            <person name="Viehrig K."/>
            <person name="Ye F."/>
            <person name="Su P."/>
            <person name="Kiefer A.F."/>
            <person name="Nichols A."/>
            <person name="Cepeda A.J."/>
            <person name="Yan W."/>
            <person name="Fan B."/>
            <person name="Jiang Y."/>
            <person name="Adhikari A."/>
            <person name="Zheng C.-J."/>
            <person name="Schuster L."/>
            <person name="Cowan T.M."/>
            <person name="Smanski M.J."/>
            <person name="Chevrette M.G."/>
            <person name="De Carvalho L.P.S."/>
            <person name="Shen B."/>
        </authorList>
    </citation>
    <scope>NUCLEOTIDE SEQUENCE [LARGE SCALE GENOMIC DNA]</scope>
    <source>
        <strain evidence="8 9">NPDC053399</strain>
    </source>
</reference>
<keyword evidence="4" id="KW-0067">ATP-binding</keyword>
<comment type="caution">
    <text evidence="8">The sequence shown here is derived from an EMBL/GenBank/DDBJ whole genome shotgun (WGS) entry which is preliminary data.</text>
</comment>
<sequence length="1019" mass="112125">MAEQQVAHGDDDREGTAARHDTRYPPGAQILVRDEEWLVRNATPSEDGDKIEAIGVSEFVRDEEAVFFTGIDTVDLLDPERTRLVADTSSHFRRSRLFLEAVLRKTPLPQTERGLALADRFLLDPLVYQQRPAELALSLENLRPRILIADVVGLGKTLEIGLLLAELIRRGRGERILVVTPQAVLEQFQQELWTRFAIPLVRLDSLGIQRILREIPAGRNPFTHYKRVIVSVDTLKNIGQYRHHLERIQWDAVVIDESHNLINAGSQRRALAEVLGPRTDALVLASATPHNGDKHSFADLIALLDPAAIADPEHYDPEADLRHLFIRRTKISPEVRDDIGTEWADRGPTLSLRCPATDDEERIFAELTEHWLPPADTDTGFGTAKERQPIATDPLFAYNLLKSFLSSHKALAATVATRSVKLAKDSARAEEAGRKPDPAVAVERQALDRLTAITDSIGYDGAPGDSAKLDRLVAQLRDIGVGPGSAVRAVVFSERVPTLKWLAEVVPARLGFKAAAGVLPKAVQVMHGGLTDDEQRRCVDAFKLAENPVRLLFTGDLASEGVNLHPQCHDLIHYDIPWSLIRIEQRNGRIDRYGQKHQPRFAAMILTSQVPGAKDDRVVAEKLLKREEEAHKLNGTAEAETGYYRAEEEERRLIRELVEGGTVEDFLATAPGGSDDDLLGGLFGQVDGITEHEPPLRAEIPSLFEPDAGAAVGTDPSGASAAGTAAGTAAFVDAAFAELYEDRADDLIGLSRGTDPRGGTYLALSPAMAPDLLHRLKALPPSYLKEQGVAKRMLLTFDRGLAQDKLDDAREKSDTTWPNVSFLTDIHPVVEWLTDKVLVQFGRQEAPVITSPYVAGPAFLIQGICSNALGRPTVVKWMSVTGLPGTPVVGDLAEALRDARVGPRLAVTGRPGDLERLTSLLPEALAAARNELERAKDEWAELIREPFADNRDRLKQWRQDSLDAGGITDRRRRRVERTADEQAHLLDQLQTTGLPLLRVLAVLDRPAQPVPGDGDPTES</sequence>
<dbReference type="InterPro" id="IPR057342">
    <property type="entry name" value="DEXDc_RapA"/>
</dbReference>
<dbReference type="RefSeq" id="WP_399658314.1">
    <property type="nucleotide sequence ID" value="NZ_JBITYG010000021.1"/>
</dbReference>
<dbReference type="PANTHER" id="PTHR10799">
    <property type="entry name" value="SNF2/RAD54 HELICASE FAMILY"/>
    <property type="match status" value="1"/>
</dbReference>
<dbReference type="SUPFAM" id="SSF52540">
    <property type="entry name" value="P-loop containing nucleoside triphosphate hydrolases"/>
    <property type="match status" value="2"/>
</dbReference>
<dbReference type="Gene3D" id="3.40.50.300">
    <property type="entry name" value="P-loop containing nucleotide triphosphate hydrolases"/>
    <property type="match status" value="1"/>
</dbReference>
<evidence type="ECO:0000313" key="9">
    <source>
        <dbReference type="Proteomes" id="UP001614394"/>
    </source>
</evidence>
<keyword evidence="2" id="KW-0378">Hydrolase</keyword>
<evidence type="ECO:0000313" key="8">
    <source>
        <dbReference type="EMBL" id="MFI9106646.1"/>
    </source>
</evidence>
<dbReference type="SMART" id="SM00487">
    <property type="entry name" value="DEXDc"/>
    <property type="match status" value="1"/>
</dbReference>
<dbReference type="PROSITE" id="PS51194">
    <property type="entry name" value="HELICASE_CTER"/>
    <property type="match status" value="1"/>
</dbReference>
<evidence type="ECO:0000259" key="6">
    <source>
        <dbReference type="PROSITE" id="PS51192"/>
    </source>
</evidence>
<keyword evidence="1" id="KW-0547">Nucleotide-binding</keyword>
<keyword evidence="3" id="KW-0347">Helicase</keyword>
<evidence type="ECO:0000259" key="7">
    <source>
        <dbReference type="PROSITE" id="PS51194"/>
    </source>
</evidence>
<dbReference type="InterPro" id="IPR038718">
    <property type="entry name" value="SNF2-like_sf"/>
</dbReference>
<feature type="region of interest" description="Disordered" evidence="5">
    <location>
        <begin position="1"/>
        <end position="25"/>
    </location>
</feature>
<dbReference type="Proteomes" id="UP001614394">
    <property type="component" value="Unassembled WGS sequence"/>
</dbReference>
<evidence type="ECO:0000256" key="3">
    <source>
        <dbReference type="ARBA" id="ARBA00022806"/>
    </source>
</evidence>
<feature type="compositionally biased region" description="Basic and acidic residues" evidence="5">
    <location>
        <begin position="8"/>
        <end position="23"/>
    </location>
</feature>
<dbReference type="InterPro" id="IPR014001">
    <property type="entry name" value="Helicase_ATP-bd"/>
</dbReference>
<feature type="domain" description="Helicase ATP-binding" evidence="6">
    <location>
        <begin position="137"/>
        <end position="307"/>
    </location>
</feature>
<proteinExistence type="predicted"/>
<protein>
    <submittedName>
        <fullName evidence="8">SNF2-related protein</fullName>
    </submittedName>
</protein>
<dbReference type="Pfam" id="PF00271">
    <property type="entry name" value="Helicase_C"/>
    <property type="match status" value="1"/>
</dbReference>
<dbReference type="PROSITE" id="PS51192">
    <property type="entry name" value="HELICASE_ATP_BIND_1"/>
    <property type="match status" value="1"/>
</dbReference>
<keyword evidence="9" id="KW-1185">Reference proteome</keyword>
<dbReference type="InterPro" id="IPR001650">
    <property type="entry name" value="Helicase_C-like"/>
</dbReference>
<dbReference type="CDD" id="cd18793">
    <property type="entry name" value="SF2_C_SNF"/>
    <property type="match status" value="1"/>
</dbReference>